<evidence type="ECO:0000256" key="7">
    <source>
        <dbReference type="ARBA" id="ARBA00023027"/>
    </source>
</evidence>
<dbReference type="PANTHER" id="PTHR43078:SF6">
    <property type="entry name" value="UDP-GLUCURONIC ACID DECARBOXYLASE 1"/>
    <property type="match status" value="1"/>
</dbReference>
<keyword evidence="15" id="KW-1185">Reference proteome</keyword>
<dbReference type="FunFam" id="3.40.50.720:FF:000065">
    <property type="entry name" value="UDP-glucuronic acid decarboxylase 1"/>
    <property type="match status" value="1"/>
</dbReference>
<dbReference type="Proteomes" id="UP000245934">
    <property type="component" value="Unassembled WGS sequence"/>
</dbReference>
<evidence type="ECO:0000313" key="14">
    <source>
        <dbReference type="EMBL" id="PWR72497.1"/>
    </source>
</evidence>
<keyword evidence="7" id="KW-0520">NAD</keyword>
<dbReference type="OrthoDB" id="4907at2157"/>
<dbReference type="PANTHER" id="PTHR43078">
    <property type="entry name" value="UDP-GLUCURONIC ACID DECARBOXYLASE-RELATED"/>
    <property type="match status" value="1"/>
</dbReference>
<dbReference type="AlphaFoldDB" id="A0A2V2N8A4"/>
<evidence type="ECO:0000256" key="2">
    <source>
        <dbReference type="ARBA" id="ARBA00004323"/>
    </source>
</evidence>
<evidence type="ECO:0000256" key="9">
    <source>
        <dbReference type="ARBA" id="ARBA00023136"/>
    </source>
</evidence>
<evidence type="ECO:0000256" key="3">
    <source>
        <dbReference type="ARBA" id="ARBA00022692"/>
    </source>
</evidence>
<reference evidence="14 15" key="1">
    <citation type="submission" date="2018-05" db="EMBL/GenBank/DDBJ databases">
        <title>Draft genome of Methanospirillum stamsii Pt1.</title>
        <authorList>
            <person name="Dueholm M.S."/>
            <person name="Nielsen P.H."/>
            <person name="Bakmann L.F."/>
            <person name="Otzen D.E."/>
        </authorList>
    </citation>
    <scope>NUCLEOTIDE SEQUENCE [LARGE SCALE GENOMIC DNA]</scope>
    <source>
        <strain evidence="14 15">Pt1</strain>
    </source>
</reference>
<dbReference type="Gene3D" id="3.40.50.720">
    <property type="entry name" value="NAD(P)-binding Rossmann-like Domain"/>
    <property type="match status" value="1"/>
</dbReference>
<comment type="cofactor">
    <cofactor evidence="1">
        <name>NAD(+)</name>
        <dbReference type="ChEBI" id="CHEBI:57540"/>
    </cofactor>
</comment>
<dbReference type="SUPFAM" id="SSF51735">
    <property type="entry name" value="NAD(P)-binding Rossmann-fold domains"/>
    <property type="match status" value="1"/>
</dbReference>
<dbReference type="EMBL" id="QGMZ01000026">
    <property type="protein sequence ID" value="PWR72497.1"/>
    <property type="molecule type" value="Genomic_DNA"/>
</dbReference>
<keyword evidence="4" id="KW-0210">Decarboxylase</keyword>
<sequence>MTHSSQSDIEQILNGISDISFESKTVLITGGSGFLGSWMCETLLNKGAEVICLDNYASGKAENTDHLKTHPKFTRIFHDISKSYDPGRKIDLICHLASRASPLEFEHYPIQILKSNTLGTMNALGIAKKYEAAFLFTSTSETYGEAAIFPTPETYRGNVNTLGIRGCYDEAKRAGEAFCMAYFRQHGLDVRIARIFNTYGPGMRSDGHYGRVIPRFMDQAANNQPITIFGDGKQTRSFCYVTDQITGLLRLAVLPGISGEVVNIGNPVEWTILELARMIIELCGSSSELTYQPMPPDDPTRRVPDITKARATLGWEPKVELRDGLLKMMNKK</sequence>
<dbReference type="UniPathway" id="UPA00796">
    <property type="reaction ID" value="UER00771"/>
</dbReference>
<evidence type="ECO:0000256" key="1">
    <source>
        <dbReference type="ARBA" id="ARBA00001911"/>
    </source>
</evidence>
<feature type="domain" description="NAD-dependent epimerase/dehydratase" evidence="13">
    <location>
        <begin position="26"/>
        <end position="265"/>
    </location>
</feature>
<organism evidence="14 15">
    <name type="scientific">Methanospirillum stamsii</name>
    <dbReference type="NCBI Taxonomy" id="1277351"/>
    <lineage>
        <taxon>Archaea</taxon>
        <taxon>Methanobacteriati</taxon>
        <taxon>Methanobacteriota</taxon>
        <taxon>Stenosarchaea group</taxon>
        <taxon>Methanomicrobia</taxon>
        <taxon>Methanomicrobiales</taxon>
        <taxon>Methanospirillaceae</taxon>
        <taxon>Methanospirillum</taxon>
    </lineage>
</organism>
<evidence type="ECO:0000256" key="12">
    <source>
        <dbReference type="ARBA" id="ARBA00037859"/>
    </source>
</evidence>
<dbReference type="InterPro" id="IPR001509">
    <property type="entry name" value="Epimerase_deHydtase"/>
</dbReference>
<dbReference type="CDD" id="cd05230">
    <property type="entry name" value="UGD_SDR_e"/>
    <property type="match status" value="1"/>
</dbReference>
<comment type="subcellular location">
    <subcellularLocation>
        <location evidence="2">Golgi apparatus membrane</location>
        <topology evidence="2">Single-pass type II membrane protein</topology>
    </subcellularLocation>
    <subcellularLocation>
        <location evidence="12">Golgi apparatus</location>
        <location evidence="12">Golgi stack membrane</location>
    </subcellularLocation>
</comment>
<keyword evidence="5" id="KW-0735">Signal-anchor</keyword>
<evidence type="ECO:0000256" key="8">
    <source>
        <dbReference type="ARBA" id="ARBA00023034"/>
    </source>
</evidence>
<keyword evidence="6" id="KW-1133">Transmembrane helix</keyword>
<gene>
    <name evidence="14" type="ORF">DLD82_11950</name>
</gene>
<proteinExistence type="predicted"/>
<comment type="caution">
    <text evidence="14">The sequence shown here is derived from an EMBL/GenBank/DDBJ whole genome shotgun (WGS) entry which is preliminary data.</text>
</comment>
<dbReference type="GO" id="GO:0070403">
    <property type="term" value="F:NAD+ binding"/>
    <property type="evidence" value="ECO:0007669"/>
    <property type="project" value="InterPro"/>
</dbReference>
<dbReference type="GO" id="GO:0042732">
    <property type="term" value="P:D-xylose metabolic process"/>
    <property type="evidence" value="ECO:0007669"/>
    <property type="project" value="InterPro"/>
</dbReference>
<keyword evidence="3" id="KW-0812">Transmembrane</keyword>
<keyword evidence="11" id="KW-0456">Lyase</keyword>
<evidence type="ECO:0000256" key="6">
    <source>
        <dbReference type="ARBA" id="ARBA00022989"/>
    </source>
</evidence>
<keyword evidence="8" id="KW-0333">Golgi apparatus</keyword>
<evidence type="ECO:0000313" key="15">
    <source>
        <dbReference type="Proteomes" id="UP000245934"/>
    </source>
</evidence>
<dbReference type="GO" id="GO:0033320">
    <property type="term" value="P:UDP-D-xylose biosynthetic process"/>
    <property type="evidence" value="ECO:0007669"/>
    <property type="project" value="UniProtKB-UniPathway"/>
</dbReference>
<evidence type="ECO:0000259" key="13">
    <source>
        <dbReference type="Pfam" id="PF01370"/>
    </source>
</evidence>
<accession>A0A2V2N8A4</accession>
<dbReference type="InterPro" id="IPR044516">
    <property type="entry name" value="UXS-like"/>
</dbReference>
<evidence type="ECO:0000256" key="10">
    <source>
        <dbReference type="ARBA" id="ARBA00023180"/>
    </source>
</evidence>
<keyword evidence="9" id="KW-0472">Membrane</keyword>
<protein>
    <submittedName>
        <fullName evidence="14">NAD-dependent dehydratase</fullName>
    </submittedName>
</protein>
<name>A0A2V2N8A4_9EURY</name>
<evidence type="ECO:0000256" key="11">
    <source>
        <dbReference type="ARBA" id="ARBA00023239"/>
    </source>
</evidence>
<dbReference type="Pfam" id="PF01370">
    <property type="entry name" value="Epimerase"/>
    <property type="match status" value="1"/>
</dbReference>
<evidence type="ECO:0000256" key="4">
    <source>
        <dbReference type="ARBA" id="ARBA00022793"/>
    </source>
</evidence>
<dbReference type="GO" id="GO:0048040">
    <property type="term" value="F:UDP-glucuronate decarboxylase activity"/>
    <property type="evidence" value="ECO:0007669"/>
    <property type="project" value="TreeGrafter"/>
</dbReference>
<dbReference type="GO" id="GO:0005737">
    <property type="term" value="C:cytoplasm"/>
    <property type="evidence" value="ECO:0007669"/>
    <property type="project" value="TreeGrafter"/>
</dbReference>
<dbReference type="InterPro" id="IPR036291">
    <property type="entry name" value="NAD(P)-bd_dom_sf"/>
</dbReference>
<keyword evidence="10" id="KW-0325">Glycoprotein</keyword>
<evidence type="ECO:0000256" key="5">
    <source>
        <dbReference type="ARBA" id="ARBA00022968"/>
    </source>
</evidence>